<reference evidence="3" key="1">
    <citation type="submission" date="2021-05" db="EMBL/GenBank/DDBJ databases">
        <title>Encephalitozoon hellem ATCC 50604 Complete Genome.</title>
        <authorList>
            <person name="Mascarenhas dos Santos A.C."/>
            <person name="Julian A.T."/>
            <person name="Pombert J.-F."/>
        </authorList>
    </citation>
    <scope>NUCLEOTIDE SEQUENCE</scope>
    <source>
        <strain evidence="3">ATCC 50604</strain>
    </source>
</reference>
<evidence type="ECO:0000313" key="3">
    <source>
        <dbReference type="EMBL" id="UTX43111.1"/>
    </source>
</evidence>
<accession>A0A9Q9C2W0</accession>
<evidence type="ECO:0000259" key="2">
    <source>
        <dbReference type="Pfam" id="PF17032"/>
    </source>
</evidence>
<evidence type="ECO:0000313" key="4">
    <source>
        <dbReference type="Proteomes" id="UP001059546"/>
    </source>
</evidence>
<feature type="region of interest" description="Disordered" evidence="1">
    <location>
        <begin position="103"/>
        <end position="123"/>
    </location>
</feature>
<evidence type="ECO:0000256" key="1">
    <source>
        <dbReference type="SAM" id="MobiDB-lite"/>
    </source>
</evidence>
<sequence length="123" mass="13740">MCCGTDLCCFFGCNSSSEQADKPEGYPEPPRKFLCPYCGYLTNSEYRRDKYSFCICFIPCIPWGNSYPYLSCSHCKRNLGSIGDYRCQKCGVATTFESSNCPNCGEEKGNSNSSGGYRRLDIS</sequence>
<dbReference type="InterPro" id="IPR031493">
    <property type="entry name" value="Zinc_ribbon_15"/>
</dbReference>
<feature type="domain" description="Zinc-ribbon 15" evidence="2">
    <location>
        <begin position="34"/>
        <end position="105"/>
    </location>
</feature>
<name>A0A9Q9C2W0_ENCHE</name>
<protein>
    <submittedName>
        <fullName evidence="3">Zinc-ribbon-like protein</fullName>
    </submittedName>
</protein>
<dbReference type="Proteomes" id="UP001059546">
    <property type="component" value="Chromosome V"/>
</dbReference>
<proteinExistence type="predicted"/>
<gene>
    <name evidence="3" type="ORF">GPU96_05g08500</name>
</gene>
<dbReference type="EMBL" id="CP075151">
    <property type="protein sequence ID" value="UTX43111.1"/>
    <property type="molecule type" value="Genomic_DNA"/>
</dbReference>
<dbReference type="AlphaFoldDB" id="A0A9Q9C2W0"/>
<dbReference type="Pfam" id="PF17032">
    <property type="entry name" value="Zn_ribbon_15"/>
    <property type="match status" value="1"/>
</dbReference>
<organism evidence="3 4">
    <name type="scientific">Encephalitozoon hellem</name>
    <name type="common">Microsporidian parasite</name>
    <dbReference type="NCBI Taxonomy" id="27973"/>
    <lineage>
        <taxon>Eukaryota</taxon>
        <taxon>Fungi</taxon>
        <taxon>Fungi incertae sedis</taxon>
        <taxon>Microsporidia</taxon>
        <taxon>Unikaryonidae</taxon>
        <taxon>Encephalitozoon</taxon>
    </lineage>
</organism>